<dbReference type="Pfam" id="PF25785">
    <property type="entry name" value="TPR"/>
    <property type="match status" value="1"/>
</dbReference>
<reference evidence="8" key="1">
    <citation type="submission" date="2021-03" db="EMBL/GenBank/DDBJ databases">
        <title>Draft genome sequence of rust myrtle Austropuccinia psidii MF-1, a brazilian biotype.</title>
        <authorList>
            <person name="Quecine M.C."/>
            <person name="Pachon D.M.R."/>
            <person name="Bonatelli M.L."/>
            <person name="Correr F.H."/>
            <person name="Franceschini L.M."/>
            <person name="Leite T.F."/>
            <person name="Margarido G.R.A."/>
            <person name="Almeida C.A."/>
            <person name="Ferrarezi J.A."/>
            <person name="Labate C.A."/>
        </authorList>
    </citation>
    <scope>NUCLEOTIDE SEQUENCE</scope>
    <source>
        <strain evidence="8">MF-1</strain>
    </source>
</reference>
<feature type="domain" description="NUA/TPR/MLP1-2-like" evidence="7">
    <location>
        <begin position="477"/>
        <end position="584"/>
    </location>
</feature>
<evidence type="ECO:0000313" key="8">
    <source>
        <dbReference type="EMBL" id="MBW0463045.1"/>
    </source>
</evidence>
<comment type="caution">
    <text evidence="8">The sequence shown here is derived from an EMBL/GenBank/DDBJ whole genome shotgun (WGS) entry which is preliminary data.</text>
</comment>
<gene>
    <name evidence="8" type="ORF">O181_002760</name>
</gene>
<keyword evidence="9" id="KW-1185">Reference proteome</keyword>
<feature type="domain" description="Nucleoprotein TPR/MLP1-2" evidence="6">
    <location>
        <begin position="1053"/>
        <end position="1180"/>
    </location>
</feature>
<feature type="coiled-coil region" evidence="4">
    <location>
        <begin position="948"/>
        <end position="975"/>
    </location>
</feature>
<protein>
    <recommendedName>
        <fullName evidence="10">Nucleoprotein TPR/MLP1 domain-containing protein</fullName>
    </recommendedName>
</protein>
<evidence type="ECO:0000256" key="3">
    <source>
        <dbReference type="ARBA" id="ARBA00023242"/>
    </source>
</evidence>
<dbReference type="OrthoDB" id="343070at2759"/>
<comment type="subcellular location">
    <subcellularLocation>
        <location evidence="1">Nucleus</location>
    </subcellularLocation>
</comment>
<evidence type="ECO:0008006" key="10">
    <source>
        <dbReference type="Google" id="ProtNLM"/>
    </source>
</evidence>
<evidence type="ECO:0000259" key="6">
    <source>
        <dbReference type="Pfam" id="PF07926"/>
    </source>
</evidence>
<dbReference type="PANTHER" id="PTHR18898">
    <property type="entry name" value="NUCLEOPROTEIN TPR-RELATED"/>
    <property type="match status" value="1"/>
</dbReference>
<evidence type="ECO:0000259" key="7">
    <source>
        <dbReference type="Pfam" id="PF25785"/>
    </source>
</evidence>
<dbReference type="GO" id="GO:0006406">
    <property type="term" value="P:mRNA export from nucleus"/>
    <property type="evidence" value="ECO:0007669"/>
    <property type="project" value="TreeGrafter"/>
</dbReference>
<feature type="coiled-coil region" evidence="4">
    <location>
        <begin position="580"/>
        <end position="646"/>
    </location>
</feature>
<keyword evidence="2 4" id="KW-0175">Coiled coil</keyword>
<evidence type="ECO:0000313" key="9">
    <source>
        <dbReference type="Proteomes" id="UP000765509"/>
    </source>
</evidence>
<dbReference type="InterPro" id="IPR012929">
    <property type="entry name" value="Nucleoprot-TPR/MLP1-2_dom"/>
</dbReference>
<dbReference type="GO" id="GO:0006606">
    <property type="term" value="P:protein import into nucleus"/>
    <property type="evidence" value="ECO:0007669"/>
    <property type="project" value="InterPro"/>
</dbReference>
<dbReference type="Proteomes" id="UP000765509">
    <property type="component" value="Unassembled WGS sequence"/>
</dbReference>
<feature type="coiled-coil region" evidence="4">
    <location>
        <begin position="399"/>
        <end position="503"/>
    </location>
</feature>
<feature type="compositionally biased region" description="Polar residues" evidence="5">
    <location>
        <begin position="24"/>
        <end position="37"/>
    </location>
</feature>
<feature type="compositionally biased region" description="Polar residues" evidence="5">
    <location>
        <begin position="1803"/>
        <end position="1815"/>
    </location>
</feature>
<feature type="region of interest" description="Disordered" evidence="5">
    <location>
        <begin position="345"/>
        <end position="366"/>
    </location>
</feature>
<feature type="coiled-coil region" evidence="4">
    <location>
        <begin position="800"/>
        <end position="916"/>
    </location>
</feature>
<feature type="coiled-coil region" evidence="4">
    <location>
        <begin position="1219"/>
        <end position="1274"/>
    </location>
</feature>
<feature type="region of interest" description="Disordered" evidence="5">
    <location>
        <begin position="1950"/>
        <end position="2007"/>
    </location>
</feature>
<dbReference type="Pfam" id="PF07926">
    <property type="entry name" value="TPR_MLP1_2"/>
    <property type="match status" value="1"/>
</dbReference>
<sequence length="2024" mass="227632">MASDNQVQDAIVSDLPHHPKDSQTDQSAAISELQSELDQTKSELTRLQIESEAELHASNIRLIELESKFEHQSAIQSKLDGSLEEIKKLKQALELSTGNENAFNKKLDELQTDKRNLLELIRDKETEHSELEADLHAKNEQLLSSKSTIRELETNLLSTRESERAIRLQAQASHSEATLARSDRDFYAKELERTREECQSFRAQSHQQTAQLQNDLDKLTHAHEGVNATLNALRSQHIDLQKLHTDATERIKHLTNQSIEAEAAFQKEIEAQKRVTELMDKRDKQRTEKMEQFEKEYNRRRIELDEREKILSEALENERAHSAELQQKLLETTNALSRLCESQLQDDSHDYDESGQNSSYDIRAPTTPLLKQPNAITLTNGLSPAAVMASKLQKNGKSLTEVYTEKIALEEELKKAKLENIRLSETMSQILGEIQDRAPLLHQQRVEHERIERECDELTSQLTRIIEEKEEVERKYQSCLLDLDALQRDHDLSNRQVNDLSLQVRVLTKELIIRESGDQLSIQGDEEDLMKSVDELPHVIDEEDDDVMLSNDLVTFKTIADLQQKNLKLLMFSRKLTVKLQELEDNHHAKNSDNEDDDDETKQAIDEAHDLILQLKNDLKSAQNKSEAMTRERDMLKRMLDQTQARTNRNTDLSYQGLNPDESKQKLEELHTQFEAYRVEIGADTKRINEDLNQARTNLSTTQVLLAKANAQIEYLNERHRVLEQTNSMHAQEVQTLTASSIKLQEHIAKSELLLHHANENVTDLKAKCHILQHQIETLATEKEVWKGIEGRLTAENTSLARERNNLGDILRNMQAMQGELERNGVDSRRRLEAQVSKLEESTRHLKEQIRIESENSRQSTLQRELERKDYQSKLDKLNAEHLTARENLSAALATKEQLEAQVGTIQKQLAIKQERLAVYEGRQRVGGHINRADGNSDPSGDTILSKEQQLEIEISELKIELAAAREESTRAAEHIEQFKAISQSAEAALASLTATHDEYKISQEAELQQKQTALTSLEEHSRKLTEDLATAANQNSDLHRQLESQRLEFEREKLRFTNKLSELEDIEARAKARENELREEVKQQVKLAHENHDRYQAEVQNHANSLNELKHVKDELVKTRELVSTSEAAAQAAAAKLTSSEASWLEQKTALQKEVSSIQTRCDDLINQNNLLHEHLETVSAQAAKISNSVIENAVKVDAVAGQDTPQADLNENMVESVEQLRGVIRYLRNNYDIAQQQIELLKLESARLQQQLQHASKALDQTRLELNHERERSRKGYVSSVEHSKLLDQINTLNLVRESNTTLRDEVNRSERKAKQLEERLAHTTQTLEPLQAELRELKITVKQYQEEITILTEDNERWKTRNQQILEKYDRIDPAEVQSLRDLIAQLQQDLNQAREETAQLQQWREKFYGIQAQARNSRQRFNEEKATLESKLSSVTEELAKLKETIQTMENEAKAFQTQTNATTEKATTQAQEQIKALRQEKDAIEMKLTDAVKAQAALDALKVEFEESKAALANRESYFARLLADNKTFASTNRQLNAEIAELKARANVANLPSEETIEAEVAKRLQEKVADLPSTETIITEQKLQEQLQEANKKAAADKDEAIRKTIDETTQRLTDQFAKSQAEAIEKVKAELASCTETGIPEDLVGSQVASKVAGIRLELETTAAEKEKELITKYESQLEEARQSQSTALDASKRLSDEELQEKIKVAVDAAVKSREAELIKVHTATLETVIETTKSKVVAEMNSKANVIQMQLKRAHATIAELKRAVPAPVSSATMTTAPSTSLVATASPFHPSTGVNESPKLTTAPSGPISPAPVDAQTTKAEINAPMSQKASPPKPTSGVIPIFGKGNGLGIRGAGAGMAIRGGAPGLSTNPRDLSLKNAGGGNLPVEGRMTDNQTITSGSQPIVASVMNIRGAASKRGNFGGGSLLGAAVKAATAGVIDSSTSNNPTTTINLTPGKRAREEEGNNISNNNNNDELTDNSNSLKRPKGLIGHNNNEEEKVVVSNELASRLSMRP</sequence>
<evidence type="ECO:0000256" key="4">
    <source>
        <dbReference type="SAM" id="Coils"/>
    </source>
</evidence>
<evidence type="ECO:0000256" key="1">
    <source>
        <dbReference type="ARBA" id="ARBA00004123"/>
    </source>
</evidence>
<dbReference type="GO" id="GO:0017056">
    <property type="term" value="F:structural constituent of nuclear pore"/>
    <property type="evidence" value="ECO:0007669"/>
    <property type="project" value="TreeGrafter"/>
</dbReference>
<evidence type="ECO:0000256" key="2">
    <source>
        <dbReference type="ARBA" id="ARBA00023054"/>
    </source>
</evidence>
<dbReference type="EMBL" id="AVOT02000474">
    <property type="protein sequence ID" value="MBW0463045.1"/>
    <property type="molecule type" value="Genomic_DNA"/>
</dbReference>
<proteinExistence type="predicted"/>
<feature type="coiled-coil region" evidence="4">
    <location>
        <begin position="100"/>
        <end position="141"/>
    </location>
</feature>
<feature type="region of interest" description="Disordered" evidence="5">
    <location>
        <begin position="1800"/>
        <end position="1824"/>
    </location>
</feature>
<feature type="coiled-coil region" evidence="4">
    <location>
        <begin position="1008"/>
        <end position="1113"/>
    </location>
</feature>
<dbReference type="PANTHER" id="PTHR18898:SF2">
    <property type="entry name" value="NUCLEOPROTEIN TPR"/>
    <property type="match status" value="1"/>
</dbReference>
<feature type="region of interest" description="Disordered" evidence="5">
    <location>
        <begin position="1"/>
        <end position="37"/>
    </location>
</feature>
<feature type="compositionally biased region" description="Low complexity" evidence="5">
    <location>
        <begin position="1975"/>
        <end position="1992"/>
    </location>
</feature>
<accession>A0A9Q3GD63</accession>
<keyword evidence="3" id="KW-0539">Nucleus</keyword>
<organism evidence="8 9">
    <name type="scientific">Austropuccinia psidii MF-1</name>
    <dbReference type="NCBI Taxonomy" id="1389203"/>
    <lineage>
        <taxon>Eukaryota</taxon>
        <taxon>Fungi</taxon>
        <taxon>Dikarya</taxon>
        <taxon>Basidiomycota</taxon>
        <taxon>Pucciniomycotina</taxon>
        <taxon>Pucciniomycetes</taxon>
        <taxon>Pucciniales</taxon>
        <taxon>Sphaerophragmiaceae</taxon>
        <taxon>Austropuccinia</taxon>
    </lineage>
</organism>
<name>A0A9Q3GD63_9BASI</name>
<dbReference type="InterPro" id="IPR057974">
    <property type="entry name" value="NUA/TPR/MLP1-2-like_dom"/>
</dbReference>
<feature type="coiled-coil region" evidence="4">
    <location>
        <begin position="1302"/>
        <end position="1499"/>
    </location>
</feature>
<feature type="compositionally biased region" description="Low complexity" evidence="5">
    <location>
        <begin position="1951"/>
        <end position="1964"/>
    </location>
</feature>
<evidence type="ECO:0000256" key="5">
    <source>
        <dbReference type="SAM" id="MobiDB-lite"/>
    </source>
</evidence>
<dbReference type="GO" id="GO:0005643">
    <property type="term" value="C:nuclear pore"/>
    <property type="evidence" value="ECO:0007669"/>
    <property type="project" value="TreeGrafter"/>
</dbReference>